<dbReference type="Proteomes" id="UP000631421">
    <property type="component" value="Unassembled WGS sequence"/>
</dbReference>
<dbReference type="Pfam" id="PF00741">
    <property type="entry name" value="Gas_vesicle"/>
    <property type="match status" value="1"/>
</dbReference>
<evidence type="ECO:0000313" key="5">
    <source>
        <dbReference type="Proteomes" id="UP000631421"/>
    </source>
</evidence>
<dbReference type="InterPro" id="IPR000638">
    <property type="entry name" value="Gas-vesicle_GvpA-like"/>
</dbReference>
<proteinExistence type="inferred from homology"/>
<dbReference type="PANTHER" id="PTHR40137:SF2">
    <property type="entry name" value="PROTEIN GVPK 1"/>
    <property type="match status" value="1"/>
</dbReference>
<evidence type="ECO:0000313" key="4">
    <source>
        <dbReference type="EMBL" id="MBD2151429.1"/>
    </source>
</evidence>
<dbReference type="GO" id="GO:0012506">
    <property type="term" value="C:vesicle membrane"/>
    <property type="evidence" value="ECO:0007669"/>
    <property type="project" value="InterPro"/>
</dbReference>
<dbReference type="InterPro" id="IPR007805">
    <property type="entry name" value="GvpK"/>
</dbReference>
<comment type="caution">
    <text evidence="4">The sequence shown here is derived from an EMBL/GenBank/DDBJ whole genome shotgun (WGS) entry which is preliminary data.</text>
</comment>
<dbReference type="RefSeq" id="WP_190351848.1">
    <property type="nucleotide sequence ID" value="NZ_JACJPY010000053.1"/>
</dbReference>
<keyword evidence="5" id="KW-1185">Reference proteome</keyword>
<comment type="similarity">
    <text evidence="3">Belongs to the gas vesicle GvpK family.</text>
</comment>
<dbReference type="GO" id="GO:0031412">
    <property type="term" value="P:gas vesicle organization"/>
    <property type="evidence" value="ECO:0007669"/>
    <property type="project" value="InterPro"/>
</dbReference>
<evidence type="ECO:0000256" key="3">
    <source>
        <dbReference type="ARBA" id="ARBA00035659"/>
    </source>
</evidence>
<dbReference type="GO" id="GO:0005198">
    <property type="term" value="F:structural molecule activity"/>
    <property type="evidence" value="ECO:0007669"/>
    <property type="project" value="InterPro"/>
</dbReference>
<reference evidence="4 5" key="1">
    <citation type="journal article" date="2015" name="ISME J.">
        <title>Draft Genome Sequence of Streptomyces incarnatus NRRL8089, which Produces the Nucleoside Antibiotic Sinefungin.</title>
        <authorList>
            <person name="Oshima K."/>
            <person name="Hattori M."/>
            <person name="Shimizu H."/>
            <person name="Fukuda K."/>
            <person name="Nemoto M."/>
            <person name="Inagaki K."/>
            <person name="Tamura T."/>
        </authorList>
    </citation>
    <scope>NUCLEOTIDE SEQUENCE [LARGE SCALE GENOMIC DNA]</scope>
    <source>
        <strain evidence="4 5">FACHB-1277</strain>
    </source>
</reference>
<sequence>MTDNSATVDGNSLTVKPKKSGLAPLVLTLVELLRQLMEAQIIRRMDAEKLTEVEIERAADGLQALELQILNLCEVLDIDPEDLNIDLGEFGKLLPKRGAYYPNQSSSQASILELLDRLISTGIVLEGDVQIGLADINLIDLKLKLLLTSGDRSGSI</sequence>
<name>A0A926Z8Z7_9CYAN</name>
<keyword evidence="1" id="KW-0304">Gas vesicle</keyword>
<dbReference type="GO" id="GO:0031411">
    <property type="term" value="C:gas vesicle"/>
    <property type="evidence" value="ECO:0007669"/>
    <property type="project" value="UniProtKB-SubCell"/>
</dbReference>
<gene>
    <name evidence="4" type="ORF">H6F44_15055</name>
</gene>
<evidence type="ECO:0000256" key="2">
    <source>
        <dbReference type="ARBA" id="ARBA00035108"/>
    </source>
</evidence>
<evidence type="ECO:0000256" key="1">
    <source>
        <dbReference type="ARBA" id="ARBA00022987"/>
    </source>
</evidence>
<protein>
    <submittedName>
        <fullName evidence="4">Gas vesicle protein K</fullName>
    </submittedName>
</protein>
<comment type="subcellular location">
    <subcellularLocation>
        <location evidence="2">Gas vesicle</location>
    </subcellularLocation>
</comment>
<dbReference type="PANTHER" id="PTHR40137">
    <property type="entry name" value="PROTEIN GVPK 1"/>
    <property type="match status" value="1"/>
</dbReference>
<accession>A0A926Z8Z7</accession>
<organism evidence="4 5">
    <name type="scientific">Pseudanabaena cinerea FACHB-1277</name>
    <dbReference type="NCBI Taxonomy" id="2949581"/>
    <lineage>
        <taxon>Bacteria</taxon>
        <taxon>Bacillati</taxon>
        <taxon>Cyanobacteriota</taxon>
        <taxon>Cyanophyceae</taxon>
        <taxon>Pseudanabaenales</taxon>
        <taxon>Pseudanabaenaceae</taxon>
        <taxon>Pseudanabaena</taxon>
        <taxon>Pseudanabaena cinerea</taxon>
    </lineage>
</organism>
<dbReference type="AlphaFoldDB" id="A0A926Z8Z7"/>
<dbReference type="EMBL" id="JACJPY010000053">
    <property type="protein sequence ID" value="MBD2151429.1"/>
    <property type="molecule type" value="Genomic_DNA"/>
</dbReference>
<dbReference type="Pfam" id="PF05121">
    <property type="entry name" value="GvpK"/>
    <property type="match status" value="1"/>
</dbReference>